<dbReference type="AlphaFoldDB" id="A0A432WHT9"/>
<comment type="catalytic activity">
    <reaction evidence="15">
        <text>4 Fe(II)-[cytochrome c] + O2 + 8 H(+)(in) = 4 Fe(III)-[cytochrome c] + 2 H2O + 4 H(+)(out)</text>
        <dbReference type="Rhea" id="RHEA:11436"/>
        <dbReference type="Rhea" id="RHEA-COMP:10350"/>
        <dbReference type="Rhea" id="RHEA-COMP:14399"/>
        <dbReference type="ChEBI" id="CHEBI:15377"/>
        <dbReference type="ChEBI" id="CHEBI:15378"/>
        <dbReference type="ChEBI" id="CHEBI:15379"/>
        <dbReference type="ChEBI" id="CHEBI:29033"/>
        <dbReference type="ChEBI" id="CHEBI:29034"/>
        <dbReference type="EC" id="7.1.1.9"/>
    </reaction>
</comment>
<keyword evidence="6 16" id="KW-0812">Transmembrane</keyword>
<dbReference type="Gene3D" id="2.60.40.420">
    <property type="entry name" value="Cupredoxins - blue copper proteins"/>
    <property type="match status" value="1"/>
</dbReference>
<keyword evidence="4" id="KW-0813">Transport</keyword>
<feature type="transmembrane region" description="Helical" evidence="16">
    <location>
        <begin position="38"/>
        <end position="59"/>
    </location>
</feature>
<dbReference type="RefSeq" id="WP_126798959.1">
    <property type="nucleotide sequence ID" value="NZ_PIPO01000003.1"/>
</dbReference>
<dbReference type="Pfam" id="PF00116">
    <property type="entry name" value="COX2"/>
    <property type="match status" value="1"/>
</dbReference>
<keyword evidence="7" id="KW-0479">Metal-binding</keyword>
<name>A0A432WHT9_9GAMM</name>
<dbReference type="Proteomes" id="UP000287823">
    <property type="component" value="Unassembled WGS sequence"/>
</dbReference>
<evidence type="ECO:0000256" key="9">
    <source>
        <dbReference type="ARBA" id="ARBA00022982"/>
    </source>
</evidence>
<gene>
    <name evidence="18" type="primary">coxB</name>
    <name evidence="18" type="ORF">CWE14_08430</name>
</gene>
<evidence type="ECO:0000256" key="12">
    <source>
        <dbReference type="ARBA" id="ARBA00023136"/>
    </source>
</evidence>
<dbReference type="InterPro" id="IPR001505">
    <property type="entry name" value="Copper_CuA"/>
</dbReference>
<dbReference type="GO" id="GO:0042773">
    <property type="term" value="P:ATP synthesis coupled electron transport"/>
    <property type="evidence" value="ECO:0007669"/>
    <property type="project" value="TreeGrafter"/>
</dbReference>
<dbReference type="PROSITE" id="PS51257">
    <property type="entry name" value="PROKAR_LIPOPROTEIN"/>
    <property type="match status" value="1"/>
</dbReference>
<evidence type="ECO:0000256" key="13">
    <source>
        <dbReference type="ARBA" id="ARBA00024688"/>
    </source>
</evidence>
<dbReference type="SUPFAM" id="SSF81464">
    <property type="entry name" value="Cytochrome c oxidase subunit II-like, transmembrane region"/>
    <property type="match status" value="1"/>
</dbReference>
<dbReference type="GO" id="GO:0004129">
    <property type="term" value="F:cytochrome-c oxidase activity"/>
    <property type="evidence" value="ECO:0007669"/>
    <property type="project" value="UniProtKB-EC"/>
</dbReference>
<comment type="caution">
    <text evidence="18">The sequence shown here is derived from an EMBL/GenBank/DDBJ whole genome shotgun (WGS) entry which is preliminary data.</text>
</comment>
<comment type="function">
    <text evidence="13">Subunits I and II form the functional core of the enzyme complex. Electrons originating in cytochrome c are transferred via heme a and Cu(A) to the binuclear center formed by heme a3 and Cu(B).</text>
</comment>
<keyword evidence="10 16" id="KW-1133">Transmembrane helix</keyword>
<evidence type="ECO:0000256" key="10">
    <source>
        <dbReference type="ARBA" id="ARBA00022989"/>
    </source>
</evidence>
<feature type="domain" description="Cytochrome oxidase subunit II copper A binding" evidence="17">
    <location>
        <begin position="114"/>
        <end position="226"/>
    </location>
</feature>
<keyword evidence="19" id="KW-1185">Reference proteome</keyword>
<organism evidence="18 19">
    <name type="scientific">Aliidiomarina soli</name>
    <dbReference type="NCBI Taxonomy" id="1928574"/>
    <lineage>
        <taxon>Bacteria</taxon>
        <taxon>Pseudomonadati</taxon>
        <taxon>Pseudomonadota</taxon>
        <taxon>Gammaproteobacteria</taxon>
        <taxon>Alteromonadales</taxon>
        <taxon>Idiomarinaceae</taxon>
        <taxon>Aliidiomarina</taxon>
    </lineage>
</organism>
<keyword evidence="8" id="KW-1278">Translocase</keyword>
<evidence type="ECO:0000256" key="7">
    <source>
        <dbReference type="ARBA" id="ARBA00022723"/>
    </source>
</evidence>
<feature type="transmembrane region" description="Helical" evidence="16">
    <location>
        <begin position="80"/>
        <end position="102"/>
    </location>
</feature>
<reference evidence="18 19" key="1">
    <citation type="journal article" date="2011" name="Front. Microbiol.">
        <title>Genomic signatures of strain selection and enhancement in Bacillus atrophaeus var. globigii, a historical biowarfare simulant.</title>
        <authorList>
            <person name="Gibbons H.S."/>
            <person name="Broomall S.M."/>
            <person name="McNew L.A."/>
            <person name="Daligault H."/>
            <person name="Chapman C."/>
            <person name="Bruce D."/>
            <person name="Karavis M."/>
            <person name="Krepps M."/>
            <person name="McGregor P.A."/>
            <person name="Hong C."/>
            <person name="Park K.H."/>
            <person name="Akmal A."/>
            <person name="Feldman A."/>
            <person name="Lin J.S."/>
            <person name="Chang W.E."/>
            <person name="Higgs B.W."/>
            <person name="Demirev P."/>
            <person name="Lindquist J."/>
            <person name="Liem A."/>
            <person name="Fochler E."/>
            <person name="Read T.D."/>
            <person name="Tapia R."/>
            <person name="Johnson S."/>
            <person name="Bishop-Lilly K.A."/>
            <person name="Detter C."/>
            <person name="Han C."/>
            <person name="Sozhamannan S."/>
            <person name="Rosenzweig C.N."/>
            <person name="Skowronski E.W."/>
        </authorList>
    </citation>
    <scope>NUCLEOTIDE SEQUENCE [LARGE SCALE GENOMIC DNA]</scope>
    <source>
        <strain evidence="18 19">Y4G10-17</strain>
    </source>
</reference>
<keyword evidence="12 16" id="KW-0472">Membrane</keyword>
<dbReference type="InterPro" id="IPR002429">
    <property type="entry name" value="CcO_II-like_C"/>
</dbReference>
<evidence type="ECO:0000256" key="5">
    <source>
        <dbReference type="ARBA" id="ARBA00022660"/>
    </source>
</evidence>
<dbReference type="SUPFAM" id="SSF49503">
    <property type="entry name" value="Cupredoxins"/>
    <property type="match status" value="1"/>
</dbReference>
<evidence type="ECO:0000256" key="1">
    <source>
        <dbReference type="ARBA" id="ARBA00004141"/>
    </source>
</evidence>
<dbReference type="EMBL" id="PIPO01000003">
    <property type="protein sequence ID" value="RUO33239.1"/>
    <property type="molecule type" value="Genomic_DNA"/>
</dbReference>
<dbReference type="PROSITE" id="PS50857">
    <property type="entry name" value="COX2_CUA"/>
    <property type="match status" value="1"/>
</dbReference>
<evidence type="ECO:0000256" key="2">
    <source>
        <dbReference type="ARBA" id="ARBA00007866"/>
    </source>
</evidence>
<dbReference type="PANTHER" id="PTHR22888:SF9">
    <property type="entry name" value="CYTOCHROME C OXIDASE SUBUNIT 2"/>
    <property type="match status" value="1"/>
</dbReference>
<evidence type="ECO:0000256" key="4">
    <source>
        <dbReference type="ARBA" id="ARBA00022448"/>
    </source>
</evidence>
<evidence type="ECO:0000256" key="15">
    <source>
        <dbReference type="ARBA" id="ARBA00047816"/>
    </source>
</evidence>
<dbReference type="InterPro" id="IPR036257">
    <property type="entry name" value="Cyt_c_oxidase_su2_TM_sf"/>
</dbReference>
<evidence type="ECO:0000259" key="17">
    <source>
        <dbReference type="PROSITE" id="PS50857"/>
    </source>
</evidence>
<sequence length="238" mass="26475">MRKRVAESGLLASLMLTGCSGPLSTLDPAGPHAAEVAWLWWGMLAFSVVVMLGVYFLWWRAMRRSGEHDSDAVAQGLQNRWVIAGGVALPTIAISVLLVFGIPVGHRMLPHATDGAMSIEIEARQWYWQVHYPDLDVTLIDEIHIPVDTPVNFQIRSEDVIHSFWVPRLGGKVDAIPGRVNQLRLQASETGSFQGQCAEYCGTGHAFMKFVIHAHDAEAYRNWQQQVSDDSEGRNESQ</sequence>
<evidence type="ECO:0000256" key="6">
    <source>
        <dbReference type="ARBA" id="ARBA00022692"/>
    </source>
</evidence>
<accession>A0A432WHT9</accession>
<dbReference type="GO" id="GO:0005507">
    <property type="term" value="F:copper ion binding"/>
    <property type="evidence" value="ECO:0007669"/>
    <property type="project" value="InterPro"/>
</dbReference>
<keyword evidence="5" id="KW-0679">Respiratory chain</keyword>
<protein>
    <recommendedName>
        <fullName evidence="3">cytochrome-c oxidase</fullName>
        <ecNumber evidence="3">7.1.1.9</ecNumber>
    </recommendedName>
    <alternativeName>
        <fullName evidence="14">Cytochrome aa3 subunit 2</fullName>
    </alternativeName>
</protein>
<dbReference type="PANTHER" id="PTHR22888">
    <property type="entry name" value="CYTOCHROME C OXIDASE, SUBUNIT II"/>
    <property type="match status" value="1"/>
</dbReference>
<dbReference type="EC" id="7.1.1.9" evidence="3"/>
<evidence type="ECO:0000256" key="8">
    <source>
        <dbReference type="ARBA" id="ARBA00022967"/>
    </source>
</evidence>
<dbReference type="GO" id="GO:0016491">
    <property type="term" value="F:oxidoreductase activity"/>
    <property type="evidence" value="ECO:0007669"/>
    <property type="project" value="InterPro"/>
</dbReference>
<dbReference type="PROSITE" id="PS00078">
    <property type="entry name" value="COX2"/>
    <property type="match status" value="1"/>
</dbReference>
<evidence type="ECO:0000256" key="11">
    <source>
        <dbReference type="ARBA" id="ARBA00023008"/>
    </source>
</evidence>
<evidence type="ECO:0000256" key="3">
    <source>
        <dbReference type="ARBA" id="ARBA00012949"/>
    </source>
</evidence>
<comment type="similarity">
    <text evidence="2">Belongs to the cytochrome c oxidase subunit 2 family.</text>
</comment>
<comment type="subcellular location">
    <subcellularLocation>
        <location evidence="1">Membrane</location>
        <topology evidence="1">Multi-pass membrane protein</topology>
    </subcellularLocation>
</comment>
<evidence type="ECO:0000256" key="14">
    <source>
        <dbReference type="ARBA" id="ARBA00031399"/>
    </source>
</evidence>
<dbReference type="InterPro" id="IPR014222">
    <property type="entry name" value="Cyt_c_oxidase_su2"/>
</dbReference>
<proteinExistence type="inferred from homology"/>
<dbReference type="InterPro" id="IPR008972">
    <property type="entry name" value="Cupredoxin"/>
</dbReference>
<evidence type="ECO:0000313" key="18">
    <source>
        <dbReference type="EMBL" id="RUO33239.1"/>
    </source>
</evidence>
<dbReference type="Gene3D" id="1.10.287.90">
    <property type="match status" value="1"/>
</dbReference>
<dbReference type="NCBIfam" id="TIGR02866">
    <property type="entry name" value="CoxB"/>
    <property type="match status" value="1"/>
</dbReference>
<evidence type="ECO:0000256" key="16">
    <source>
        <dbReference type="SAM" id="Phobius"/>
    </source>
</evidence>
<dbReference type="GO" id="GO:0016020">
    <property type="term" value="C:membrane"/>
    <property type="evidence" value="ECO:0007669"/>
    <property type="project" value="UniProtKB-SubCell"/>
</dbReference>
<keyword evidence="11" id="KW-0186">Copper</keyword>
<dbReference type="InterPro" id="IPR045187">
    <property type="entry name" value="CcO_II"/>
</dbReference>
<evidence type="ECO:0000313" key="19">
    <source>
        <dbReference type="Proteomes" id="UP000287823"/>
    </source>
</evidence>
<keyword evidence="9" id="KW-0249">Electron transport</keyword>